<gene>
    <name evidence="2" type="ORF">B9Z19DRAFT_1120410</name>
</gene>
<keyword evidence="3" id="KW-1185">Reference proteome</keyword>
<dbReference type="Proteomes" id="UP000244722">
    <property type="component" value="Unassembled WGS sequence"/>
</dbReference>
<evidence type="ECO:0000256" key="1">
    <source>
        <dbReference type="SAM" id="MobiDB-lite"/>
    </source>
</evidence>
<comment type="caution">
    <text evidence="2">The sequence shown here is derived from an EMBL/GenBank/DDBJ whole genome shotgun (WGS) entry which is preliminary data.</text>
</comment>
<name>A0A2T7A4J5_TUBBO</name>
<protein>
    <submittedName>
        <fullName evidence="2">Uncharacterized protein</fullName>
    </submittedName>
</protein>
<dbReference type="EMBL" id="NESQ01000024">
    <property type="protein sequence ID" value="PUU82644.1"/>
    <property type="molecule type" value="Genomic_DNA"/>
</dbReference>
<dbReference type="OrthoDB" id="5407383at2759"/>
<sequence>MPTGREDLTTESQLTAEDNEGDLDMTVRESGLDAKGRTLIDWVKPHEWLLPDAEVYEEWEEDEQNQDVDFMDLYDSEKEDRNAAEDSDEIYGEELIKKGEEEDEAILYLNYSHSALSTRGYYRDTAENRFWTSTQEIGERLLRWAMTCKDFFTSSEDQQDRIEHIIIRRKQLIAGNASLIIELESAAREDAEEQGIHLQEMDKIDCEMNRHALLNLSRQQFPRSIKQEPEN</sequence>
<accession>A0A2T7A4J5</accession>
<dbReference type="AlphaFoldDB" id="A0A2T7A4J5"/>
<evidence type="ECO:0000313" key="2">
    <source>
        <dbReference type="EMBL" id="PUU82644.1"/>
    </source>
</evidence>
<reference evidence="2 3" key="1">
    <citation type="submission" date="2017-04" db="EMBL/GenBank/DDBJ databases">
        <title>Draft genome sequence of Tuber borchii Vittad., a whitish edible truffle.</title>
        <authorList>
            <consortium name="DOE Joint Genome Institute"/>
            <person name="Murat C."/>
            <person name="Kuo A."/>
            <person name="Barry K.W."/>
            <person name="Clum A."/>
            <person name="Dockter R.B."/>
            <person name="Fauchery L."/>
            <person name="Iotti M."/>
            <person name="Kohler A."/>
            <person name="Labutti K."/>
            <person name="Lindquist E.A."/>
            <person name="Lipzen A."/>
            <person name="Ohm R.A."/>
            <person name="Wang M."/>
            <person name="Grigoriev I.V."/>
            <person name="Zambonelli A."/>
            <person name="Martin F.M."/>
        </authorList>
    </citation>
    <scope>NUCLEOTIDE SEQUENCE [LARGE SCALE GENOMIC DNA]</scope>
    <source>
        <strain evidence="2 3">Tbo3840</strain>
    </source>
</reference>
<organism evidence="2 3">
    <name type="scientific">Tuber borchii</name>
    <name type="common">White truffle</name>
    <dbReference type="NCBI Taxonomy" id="42251"/>
    <lineage>
        <taxon>Eukaryota</taxon>
        <taxon>Fungi</taxon>
        <taxon>Dikarya</taxon>
        <taxon>Ascomycota</taxon>
        <taxon>Pezizomycotina</taxon>
        <taxon>Pezizomycetes</taxon>
        <taxon>Pezizales</taxon>
        <taxon>Tuberaceae</taxon>
        <taxon>Tuber</taxon>
    </lineage>
</organism>
<proteinExistence type="predicted"/>
<evidence type="ECO:0000313" key="3">
    <source>
        <dbReference type="Proteomes" id="UP000244722"/>
    </source>
</evidence>
<feature type="region of interest" description="Disordered" evidence="1">
    <location>
        <begin position="1"/>
        <end position="25"/>
    </location>
</feature>